<name>A0A9D1RNT6_9CORY</name>
<dbReference type="AlphaFoldDB" id="A0A9D1RNT6"/>
<keyword evidence="3" id="KW-0813">Transport</keyword>
<evidence type="ECO:0000256" key="2">
    <source>
        <dbReference type="ARBA" id="ARBA00008814"/>
    </source>
</evidence>
<feature type="domain" description="Fe/B12 periplasmic-binding" evidence="6">
    <location>
        <begin position="12"/>
        <end position="276"/>
    </location>
</feature>
<dbReference type="GO" id="GO:1901678">
    <property type="term" value="P:iron coordination entity transport"/>
    <property type="evidence" value="ECO:0007669"/>
    <property type="project" value="UniProtKB-ARBA"/>
</dbReference>
<evidence type="ECO:0000313" key="7">
    <source>
        <dbReference type="EMBL" id="HIW90473.1"/>
    </source>
</evidence>
<gene>
    <name evidence="7" type="ORF">H9870_02240</name>
</gene>
<sequence length="280" mass="29366">MGTTEVPTNPETIVSFSPAFTDAFAAMGRPVELEFRADGFDGDVPWSGEAAGELGTYGMGADGIAGATEEIAAANPDVIFAGWLPDEATYNKLNAIAPTVAVIGENPWTDDWRKSTEIAGEVIGKADEAKDLVADAEQAIADARENHPALEGATAAFGQASPQGTALVTADEDPANVFLTDLGMVIPEEIKEVSEEGGRAYISDENSDLLNTDFLAMWNAGADAADTINGWDDLKAVKDGSSVVFEGQDALAMSQPSVLAVPWLVEHLEEQFAALDDAAE</sequence>
<dbReference type="EMBL" id="DXGC01000018">
    <property type="protein sequence ID" value="HIW90473.1"/>
    <property type="molecule type" value="Genomic_DNA"/>
</dbReference>
<evidence type="ECO:0000256" key="1">
    <source>
        <dbReference type="ARBA" id="ARBA00004196"/>
    </source>
</evidence>
<dbReference type="PANTHER" id="PTHR30532:SF24">
    <property type="entry name" value="FERRIC ENTEROBACTIN-BINDING PERIPLASMIC PROTEIN FEPB"/>
    <property type="match status" value="1"/>
</dbReference>
<dbReference type="Proteomes" id="UP000824190">
    <property type="component" value="Unassembled WGS sequence"/>
</dbReference>
<dbReference type="PROSITE" id="PS50983">
    <property type="entry name" value="FE_B12_PBP"/>
    <property type="match status" value="1"/>
</dbReference>
<reference evidence="7" key="1">
    <citation type="journal article" date="2021" name="PeerJ">
        <title>Extensive microbial diversity within the chicken gut microbiome revealed by metagenomics and culture.</title>
        <authorList>
            <person name="Gilroy R."/>
            <person name="Ravi A."/>
            <person name="Getino M."/>
            <person name="Pursley I."/>
            <person name="Horton D.L."/>
            <person name="Alikhan N.F."/>
            <person name="Baker D."/>
            <person name="Gharbi K."/>
            <person name="Hall N."/>
            <person name="Watson M."/>
            <person name="Adriaenssens E.M."/>
            <person name="Foster-Nyarko E."/>
            <person name="Jarju S."/>
            <person name="Secka A."/>
            <person name="Antonio M."/>
            <person name="Oren A."/>
            <person name="Chaudhuri R.R."/>
            <person name="La Ragione R."/>
            <person name="Hildebrand F."/>
            <person name="Pallen M.J."/>
        </authorList>
    </citation>
    <scope>NUCLEOTIDE SEQUENCE</scope>
    <source>
        <strain evidence="7">CHK32-1732</strain>
    </source>
</reference>
<dbReference type="PANTHER" id="PTHR30532">
    <property type="entry name" value="IRON III DICITRATE-BINDING PERIPLASMIC PROTEIN"/>
    <property type="match status" value="1"/>
</dbReference>
<reference evidence="7" key="2">
    <citation type="submission" date="2021-04" db="EMBL/GenBank/DDBJ databases">
        <authorList>
            <person name="Gilroy R."/>
        </authorList>
    </citation>
    <scope>NUCLEOTIDE SEQUENCE</scope>
    <source>
        <strain evidence="7">CHK32-1732</strain>
    </source>
</reference>
<dbReference type="InterPro" id="IPR002491">
    <property type="entry name" value="ABC_transptr_periplasmic_BD"/>
</dbReference>
<comment type="similarity">
    <text evidence="2">Belongs to the bacterial solute-binding protein 8 family.</text>
</comment>
<evidence type="ECO:0000313" key="8">
    <source>
        <dbReference type="Proteomes" id="UP000824190"/>
    </source>
</evidence>
<evidence type="ECO:0000256" key="4">
    <source>
        <dbReference type="ARBA" id="ARBA00022729"/>
    </source>
</evidence>
<organism evidence="7 8">
    <name type="scientific">Candidatus Corynebacterium avicola</name>
    <dbReference type="NCBI Taxonomy" id="2838527"/>
    <lineage>
        <taxon>Bacteria</taxon>
        <taxon>Bacillati</taxon>
        <taxon>Actinomycetota</taxon>
        <taxon>Actinomycetes</taxon>
        <taxon>Mycobacteriales</taxon>
        <taxon>Corynebacteriaceae</taxon>
        <taxon>Corynebacterium</taxon>
    </lineage>
</organism>
<evidence type="ECO:0000256" key="5">
    <source>
        <dbReference type="SAM" id="Coils"/>
    </source>
</evidence>
<evidence type="ECO:0000259" key="6">
    <source>
        <dbReference type="PROSITE" id="PS50983"/>
    </source>
</evidence>
<evidence type="ECO:0000256" key="3">
    <source>
        <dbReference type="ARBA" id="ARBA00022448"/>
    </source>
</evidence>
<accession>A0A9D1RNT6</accession>
<proteinExistence type="inferred from homology"/>
<dbReference type="Pfam" id="PF01497">
    <property type="entry name" value="Peripla_BP_2"/>
    <property type="match status" value="1"/>
</dbReference>
<dbReference type="Gene3D" id="3.40.50.1980">
    <property type="entry name" value="Nitrogenase molybdenum iron protein domain"/>
    <property type="match status" value="2"/>
</dbReference>
<dbReference type="SUPFAM" id="SSF53807">
    <property type="entry name" value="Helical backbone' metal receptor"/>
    <property type="match status" value="1"/>
</dbReference>
<protein>
    <submittedName>
        <fullName evidence="7">ABC transporter substrate-binding protein</fullName>
    </submittedName>
</protein>
<comment type="caution">
    <text evidence="7">The sequence shown here is derived from an EMBL/GenBank/DDBJ whole genome shotgun (WGS) entry which is preliminary data.</text>
</comment>
<feature type="coiled-coil region" evidence="5">
    <location>
        <begin position="126"/>
        <end position="153"/>
    </location>
</feature>
<dbReference type="InterPro" id="IPR051313">
    <property type="entry name" value="Bact_iron-sidero_bind"/>
</dbReference>
<dbReference type="GO" id="GO:0030288">
    <property type="term" value="C:outer membrane-bounded periplasmic space"/>
    <property type="evidence" value="ECO:0007669"/>
    <property type="project" value="TreeGrafter"/>
</dbReference>
<comment type="subcellular location">
    <subcellularLocation>
        <location evidence="1">Cell envelope</location>
    </subcellularLocation>
</comment>
<keyword evidence="5" id="KW-0175">Coiled coil</keyword>
<keyword evidence="4" id="KW-0732">Signal</keyword>